<keyword evidence="1" id="KW-0472">Membrane</keyword>
<keyword evidence="1" id="KW-0812">Transmembrane</keyword>
<organism evidence="3 4">
    <name type="scientific">Durusdinium trenchii</name>
    <dbReference type="NCBI Taxonomy" id="1381693"/>
    <lineage>
        <taxon>Eukaryota</taxon>
        <taxon>Sar</taxon>
        <taxon>Alveolata</taxon>
        <taxon>Dinophyceae</taxon>
        <taxon>Suessiales</taxon>
        <taxon>Symbiodiniaceae</taxon>
        <taxon>Durusdinium</taxon>
    </lineage>
</organism>
<dbReference type="Pfam" id="PF13548">
    <property type="entry name" value="DUF4126"/>
    <property type="match status" value="1"/>
</dbReference>
<protein>
    <recommendedName>
        <fullName evidence="2">DUF4126 domain-containing protein</fullName>
    </recommendedName>
</protein>
<keyword evidence="1" id="KW-1133">Transmembrane helix</keyword>
<accession>A0ABP0LCI0</accession>
<reference evidence="3 4" key="1">
    <citation type="submission" date="2024-02" db="EMBL/GenBank/DDBJ databases">
        <authorList>
            <person name="Chen Y."/>
            <person name="Shah S."/>
            <person name="Dougan E. K."/>
            <person name="Thang M."/>
            <person name="Chan C."/>
        </authorList>
    </citation>
    <scope>NUCLEOTIDE SEQUENCE [LARGE SCALE GENOMIC DNA]</scope>
</reference>
<proteinExistence type="predicted"/>
<keyword evidence="4" id="KW-1185">Reference proteome</keyword>
<comment type="caution">
    <text evidence="3">The sequence shown here is derived from an EMBL/GenBank/DDBJ whole genome shotgun (WGS) entry which is preliminary data.</text>
</comment>
<feature type="transmembrane region" description="Helical" evidence="1">
    <location>
        <begin position="75"/>
        <end position="98"/>
    </location>
</feature>
<dbReference type="EMBL" id="CAXAMN010012002">
    <property type="protein sequence ID" value="CAK9036869.1"/>
    <property type="molecule type" value="Genomic_DNA"/>
</dbReference>
<feature type="transmembrane region" description="Helical" evidence="1">
    <location>
        <begin position="176"/>
        <end position="204"/>
    </location>
</feature>
<feature type="transmembrane region" description="Helical" evidence="1">
    <location>
        <begin position="104"/>
        <end position="122"/>
    </location>
</feature>
<dbReference type="InterPro" id="IPR025196">
    <property type="entry name" value="DUF4126"/>
</dbReference>
<evidence type="ECO:0000313" key="4">
    <source>
        <dbReference type="Proteomes" id="UP001642484"/>
    </source>
</evidence>
<feature type="transmembrane region" description="Helical" evidence="1">
    <location>
        <begin position="134"/>
        <end position="156"/>
    </location>
</feature>
<feature type="domain" description="DUF4126" evidence="2">
    <location>
        <begin position="33"/>
        <end position="204"/>
    </location>
</feature>
<evidence type="ECO:0000259" key="2">
    <source>
        <dbReference type="Pfam" id="PF13548"/>
    </source>
</evidence>
<evidence type="ECO:0000256" key="1">
    <source>
        <dbReference type="SAM" id="Phobius"/>
    </source>
</evidence>
<gene>
    <name evidence="3" type="ORF">CCMP2556_LOCUS20450</name>
</gene>
<dbReference type="Proteomes" id="UP001642484">
    <property type="component" value="Unassembled WGS sequence"/>
</dbReference>
<sequence length="233" mass="24264">MADQMPGAEESVLLHPKVICTGSEALCALSNYLITTSLGGLSGIKGTIPILMVAIGSRISDRCPLHLEDTWLESWVSIGMLSALLLLEILADCIPALASCSDSLMLLIKPLLSVALALSPSYGNLYGISSFVGWLAAFSSALLAILVAFMKAAWTLACDAGSAGLCSQVRSATESLVTGLLAFVVFLVGLVAAAVVLVVVILAVSQFLARRWLKSQENLTSDSSESDGSDSNA</sequence>
<name>A0ABP0LCI0_9DINO</name>
<evidence type="ECO:0000313" key="3">
    <source>
        <dbReference type="EMBL" id="CAK9036869.1"/>
    </source>
</evidence>
<feature type="transmembrane region" description="Helical" evidence="1">
    <location>
        <begin position="32"/>
        <end position="55"/>
    </location>
</feature>